<comment type="subcellular location">
    <subcellularLocation>
        <location evidence="1">Membrane</location>
        <topology evidence="1">Multi-pass membrane protein</topology>
    </subcellularLocation>
</comment>
<proteinExistence type="inferred from homology"/>
<dbReference type="InterPro" id="IPR038213">
    <property type="entry name" value="IFI6/IFI27-like_sf"/>
</dbReference>
<keyword evidence="3" id="KW-0812">Transmembrane</keyword>
<evidence type="ECO:0000256" key="3">
    <source>
        <dbReference type="ARBA" id="ARBA00022692"/>
    </source>
</evidence>
<dbReference type="Gene3D" id="6.10.110.10">
    <property type="match status" value="1"/>
</dbReference>
<dbReference type="PANTHER" id="PTHR16932">
    <property type="entry name" value="INTERFERON ALPHA-INDUCIBLE PROTEIN 27"/>
    <property type="match status" value="1"/>
</dbReference>
<reference evidence="6" key="1">
    <citation type="journal article" date="2020" name="Stud. Mycol.">
        <title>101 Dothideomycetes genomes: a test case for predicting lifestyles and emergence of pathogens.</title>
        <authorList>
            <person name="Haridas S."/>
            <person name="Albert R."/>
            <person name="Binder M."/>
            <person name="Bloem J."/>
            <person name="Labutti K."/>
            <person name="Salamov A."/>
            <person name="Andreopoulos B."/>
            <person name="Baker S."/>
            <person name="Barry K."/>
            <person name="Bills G."/>
            <person name="Bluhm B."/>
            <person name="Cannon C."/>
            <person name="Castanera R."/>
            <person name="Culley D."/>
            <person name="Daum C."/>
            <person name="Ezra D."/>
            <person name="Gonzalez J."/>
            <person name="Henrissat B."/>
            <person name="Kuo A."/>
            <person name="Liang C."/>
            <person name="Lipzen A."/>
            <person name="Lutzoni F."/>
            <person name="Magnuson J."/>
            <person name="Mondo S."/>
            <person name="Nolan M."/>
            <person name="Ohm R."/>
            <person name="Pangilinan J."/>
            <person name="Park H.-J."/>
            <person name="Ramirez L."/>
            <person name="Alfaro M."/>
            <person name="Sun H."/>
            <person name="Tritt A."/>
            <person name="Yoshinaga Y."/>
            <person name="Zwiers L.-H."/>
            <person name="Turgeon B."/>
            <person name="Goodwin S."/>
            <person name="Spatafora J."/>
            <person name="Crous P."/>
            <person name="Grigoriev I."/>
        </authorList>
    </citation>
    <scope>NUCLEOTIDE SEQUENCE</scope>
    <source>
        <strain evidence="6">CBS 161.51</strain>
    </source>
</reference>
<dbReference type="EMBL" id="ML976087">
    <property type="protein sequence ID" value="KAF1939157.1"/>
    <property type="molecule type" value="Genomic_DNA"/>
</dbReference>
<dbReference type="AlphaFoldDB" id="A0A6A5SPN4"/>
<organism evidence="6 7">
    <name type="scientific">Clathrospora elynae</name>
    <dbReference type="NCBI Taxonomy" id="706981"/>
    <lineage>
        <taxon>Eukaryota</taxon>
        <taxon>Fungi</taxon>
        <taxon>Dikarya</taxon>
        <taxon>Ascomycota</taxon>
        <taxon>Pezizomycotina</taxon>
        <taxon>Dothideomycetes</taxon>
        <taxon>Pleosporomycetidae</taxon>
        <taxon>Pleosporales</taxon>
        <taxon>Diademaceae</taxon>
        <taxon>Clathrospora</taxon>
    </lineage>
</organism>
<evidence type="ECO:0000256" key="5">
    <source>
        <dbReference type="ARBA" id="ARBA00023136"/>
    </source>
</evidence>
<keyword evidence="4" id="KW-1133">Transmembrane helix</keyword>
<dbReference type="PANTHER" id="PTHR16932:SF18">
    <property type="entry name" value="INTERFERON, ALPHA-INDUCIBLE PROTEIN 27-LIKE 2"/>
    <property type="match status" value="1"/>
</dbReference>
<evidence type="ECO:0000313" key="6">
    <source>
        <dbReference type="EMBL" id="KAF1939157.1"/>
    </source>
</evidence>
<dbReference type="GO" id="GO:0016020">
    <property type="term" value="C:membrane"/>
    <property type="evidence" value="ECO:0007669"/>
    <property type="project" value="UniProtKB-SubCell"/>
</dbReference>
<dbReference type="Proteomes" id="UP000800038">
    <property type="component" value="Unassembled WGS sequence"/>
</dbReference>
<keyword evidence="5" id="KW-0472">Membrane</keyword>
<dbReference type="OrthoDB" id="3794528at2759"/>
<evidence type="ECO:0000313" key="7">
    <source>
        <dbReference type="Proteomes" id="UP000800038"/>
    </source>
</evidence>
<gene>
    <name evidence="6" type="ORF">EJ02DRAFT_265314</name>
</gene>
<evidence type="ECO:0000256" key="1">
    <source>
        <dbReference type="ARBA" id="ARBA00004141"/>
    </source>
</evidence>
<sequence>MGFLDDAWKAMDGFGQEAVKHVGPLATEVWKHVDNLGQEAVKHAAPVAAETWKRLDGFGQEAGKAIGPVAGEAWKQMDTFGQKHVVPAAVRTKDWIEEHPGETVGIVASVIAAPVTVGVVGKALRIFGFGRAGITAMSAAAAYQAGVGNVAAGGTFAIMQSAGAGGEGAAIVNSIAAGMATAAAVAATIPGLVKAATKDKEATADEDTSLEFTEEEREKHLIELQDTERQTFAIGEEDEIVDAQEKKEQ</sequence>
<evidence type="ECO:0000256" key="4">
    <source>
        <dbReference type="ARBA" id="ARBA00022989"/>
    </source>
</evidence>
<name>A0A6A5SPN4_9PLEO</name>
<protein>
    <submittedName>
        <fullName evidence="6">Uncharacterized protein</fullName>
    </submittedName>
</protein>
<dbReference type="InterPro" id="IPR009311">
    <property type="entry name" value="IFI6/IFI27-like"/>
</dbReference>
<accession>A0A6A5SPN4</accession>
<evidence type="ECO:0000256" key="2">
    <source>
        <dbReference type="ARBA" id="ARBA00007262"/>
    </source>
</evidence>
<keyword evidence="7" id="KW-1185">Reference proteome</keyword>
<comment type="similarity">
    <text evidence="2">Belongs to the IFI6/IFI27 family.</text>
</comment>